<accession>W6A7W9</accession>
<dbReference type="AlphaFoldDB" id="W6A7W9"/>
<dbReference type="PATRIC" id="fig|1276246.3.peg.863"/>
<gene>
    <name evidence="1" type="ORF">SCULI_v1c08680</name>
</gene>
<protein>
    <submittedName>
        <fullName evidence="1">Uncharacterized protein</fullName>
    </submittedName>
</protein>
<dbReference type="HOGENOM" id="CLU_1077311_0_0_14"/>
<sequence length="263" mass="31152">MKRNIRTIDNTGWIKNLFIIDQDLYLVVNKEIFKIAIEQVIENLKNKADLSRYFLAYPFDFTNRDQNNINLTECEFVTKLESEIINVFKYNNQLIYTIYENKQYLLINESQTLKVEAKILNVINDQIIALNQNEQVIVLNSDFQIVKTLNFKALEIIGFNDLYIVLNSDFQILKYDLNWQLVETLVDSQEPKHIFYLNQNNVLISYRNQYKSTLFNINTFKEVDFVDFYINIAVLVEQNTLLTKTFIQKNDIILETILLNVIS</sequence>
<organism evidence="1 2">
    <name type="scientific">Spiroplasma culicicola AES-1</name>
    <dbReference type="NCBI Taxonomy" id="1276246"/>
    <lineage>
        <taxon>Bacteria</taxon>
        <taxon>Bacillati</taxon>
        <taxon>Mycoplasmatota</taxon>
        <taxon>Mollicutes</taxon>
        <taxon>Entomoplasmatales</taxon>
        <taxon>Spiroplasmataceae</taxon>
        <taxon>Spiroplasma</taxon>
    </lineage>
</organism>
<dbReference type="KEGG" id="scq:SCULI_v1c08680"/>
<dbReference type="RefSeq" id="WP_025363433.1">
    <property type="nucleotide sequence ID" value="NZ_CP006681.1"/>
</dbReference>
<name>W6A7W9_9MOLU</name>
<dbReference type="STRING" id="1276246.SCULI_v1c08680"/>
<reference evidence="1 2" key="1">
    <citation type="journal article" date="2014" name="Genome Biol. Evol.">
        <title>Molecular evolution of the substrate utilization strategies and putative virulence factors in mosquito-associated Spiroplasma species.</title>
        <authorList>
            <person name="Chang T.H."/>
            <person name="Lo W.S."/>
            <person name="Ku C."/>
            <person name="Chen L.L."/>
            <person name="Kuo C.H."/>
        </authorList>
    </citation>
    <scope>NUCLEOTIDE SEQUENCE [LARGE SCALE GENOMIC DNA]</scope>
    <source>
        <strain evidence="1">AES-1</strain>
    </source>
</reference>
<keyword evidence="2" id="KW-1185">Reference proteome</keyword>
<dbReference type="EMBL" id="CP006681">
    <property type="protein sequence ID" value="AHI53208.1"/>
    <property type="molecule type" value="Genomic_DNA"/>
</dbReference>
<dbReference type="Proteomes" id="UP000019267">
    <property type="component" value="Chromosome"/>
</dbReference>
<dbReference type="OrthoDB" id="389534at2"/>
<proteinExistence type="predicted"/>
<evidence type="ECO:0000313" key="2">
    <source>
        <dbReference type="Proteomes" id="UP000019267"/>
    </source>
</evidence>
<evidence type="ECO:0000313" key="1">
    <source>
        <dbReference type="EMBL" id="AHI53208.1"/>
    </source>
</evidence>